<dbReference type="GO" id="GO:0003677">
    <property type="term" value="F:DNA binding"/>
    <property type="evidence" value="ECO:0007669"/>
    <property type="project" value="UniProtKB-KW"/>
</dbReference>
<gene>
    <name evidence="7" type="ORF">FXF65_37705</name>
</gene>
<evidence type="ECO:0000313" key="8">
    <source>
        <dbReference type="Proteomes" id="UP000322634"/>
    </source>
</evidence>
<keyword evidence="2" id="KW-0805">Transcription regulation</keyword>
<dbReference type="InterPro" id="IPR005158">
    <property type="entry name" value="BTAD"/>
</dbReference>
<evidence type="ECO:0000256" key="4">
    <source>
        <dbReference type="ARBA" id="ARBA00023163"/>
    </source>
</evidence>
<comment type="similarity">
    <text evidence="1">Belongs to the AfsR/DnrI/RedD regulatory family.</text>
</comment>
<organism evidence="7 8">
    <name type="scientific">Actinomadura syzygii</name>
    <dbReference type="NCBI Taxonomy" id="1427538"/>
    <lineage>
        <taxon>Bacteria</taxon>
        <taxon>Bacillati</taxon>
        <taxon>Actinomycetota</taxon>
        <taxon>Actinomycetes</taxon>
        <taxon>Streptosporangiales</taxon>
        <taxon>Thermomonosporaceae</taxon>
        <taxon>Actinomadura</taxon>
    </lineage>
</organism>
<dbReference type="GO" id="GO:0006355">
    <property type="term" value="P:regulation of DNA-templated transcription"/>
    <property type="evidence" value="ECO:0007669"/>
    <property type="project" value="InterPro"/>
</dbReference>
<dbReference type="SMART" id="SM00862">
    <property type="entry name" value="Trans_reg_C"/>
    <property type="match status" value="1"/>
</dbReference>
<dbReference type="InterPro" id="IPR016032">
    <property type="entry name" value="Sig_transdc_resp-reg_C-effctor"/>
</dbReference>
<dbReference type="SUPFAM" id="SSF53335">
    <property type="entry name" value="S-adenosyl-L-methionine-dependent methyltransferases"/>
    <property type="match status" value="1"/>
</dbReference>
<accession>A0A5D0TQP6</accession>
<dbReference type="InterPro" id="IPR029063">
    <property type="entry name" value="SAM-dependent_MTases_sf"/>
</dbReference>
<dbReference type="InterPro" id="IPR051677">
    <property type="entry name" value="AfsR-DnrI-RedD_regulator"/>
</dbReference>
<reference evidence="7 8" key="1">
    <citation type="submission" date="2019-08" db="EMBL/GenBank/DDBJ databases">
        <title>Actinomadura sp. nov. CYP1-5 isolated from mountain soil.</title>
        <authorList>
            <person name="Songsumanus A."/>
            <person name="Kuncharoen N."/>
            <person name="Kudo T."/>
            <person name="Yuki M."/>
            <person name="Igarashi Y."/>
            <person name="Tanasupawat S."/>
        </authorList>
    </citation>
    <scope>NUCLEOTIDE SEQUENCE [LARGE SCALE GENOMIC DNA]</scope>
    <source>
        <strain evidence="7 8">GKU157</strain>
    </source>
</reference>
<dbReference type="SMART" id="SM01043">
    <property type="entry name" value="BTAD"/>
    <property type="match status" value="1"/>
</dbReference>
<dbReference type="Proteomes" id="UP000322634">
    <property type="component" value="Unassembled WGS sequence"/>
</dbReference>
<feature type="domain" description="OmpR/PhoB-type" evidence="5">
    <location>
        <begin position="25"/>
        <end position="96"/>
    </location>
</feature>
<comment type="caution">
    <text evidence="7">The sequence shown here is derived from an EMBL/GenBank/DDBJ whole genome shotgun (WGS) entry which is preliminary data.</text>
</comment>
<dbReference type="Gene3D" id="1.10.10.10">
    <property type="entry name" value="Winged helix-like DNA-binding domain superfamily/Winged helix DNA-binding domain"/>
    <property type="match status" value="1"/>
</dbReference>
<feature type="domain" description="Bacterial transcriptional activator" evidence="6">
    <location>
        <begin position="104"/>
        <end position="228"/>
    </location>
</feature>
<evidence type="ECO:0000259" key="5">
    <source>
        <dbReference type="SMART" id="SM00862"/>
    </source>
</evidence>
<dbReference type="InterPro" id="IPR001867">
    <property type="entry name" value="OmpR/PhoB-type_DNA-bd"/>
</dbReference>
<dbReference type="GO" id="GO:0000160">
    <property type="term" value="P:phosphorelay signal transduction system"/>
    <property type="evidence" value="ECO:0007669"/>
    <property type="project" value="InterPro"/>
</dbReference>
<keyword evidence="3" id="KW-0238">DNA-binding</keyword>
<dbReference type="Gene3D" id="1.25.40.10">
    <property type="entry name" value="Tetratricopeptide repeat domain"/>
    <property type="match status" value="1"/>
</dbReference>
<evidence type="ECO:0000256" key="2">
    <source>
        <dbReference type="ARBA" id="ARBA00023015"/>
    </source>
</evidence>
<dbReference type="Gene3D" id="3.40.50.150">
    <property type="entry name" value="Vaccinia Virus protein VP39"/>
    <property type="match status" value="1"/>
</dbReference>
<dbReference type="InterPro" id="IPR006764">
    <property type="entry name" value="SAM_dep_MeTrfase_SAV2177_type"/>
</dbReference>
<dbReference type="AlphaFoldDB" id="A0A5D0TQP6"/>
<name>A0A5D0TQP6_9ACTN</name>
<keyword evidence="8" id="KW-1185">Reference proteome</keyword>
<proteinExistence type="inferred from homology"/>
<dbReference type="InterPro" id="IPR036388">
    <property type="entry name" value="WH-like_DNA-bd_sf"/>
</dbReference>
<dbReference type="OrthoDB" id="3450947at2"/>
<evidence type="ECO:0000256" key="3">
    <source>
        <dbReference type="ARBA" id="ARBA00023125"/>
    </source>
</evidence>
<dbReference type="PANTHER" id="PTHR35807:SF1">
    <property type="entry name" value="TRANSCRIPTIONAL REGULATOR REDD"/>
    <property type="match status" value="1"/>
</dbReference>
<keyword evidence="4" id="KW-0804">Transcription</keyword>
<sequence>MQAREDDGVEIRVLGHRLGVRDDDGAPIVISRRQVRELLCVLAIERGALVSAARLAELLWDPEDAHRTRGPKQVIYNARRVLPADRLRSKDGGYRLHLTDADYLDLSEFQQLTDQARSVHGTAPETAVELYRRALDLGGTAPLGDLPQTTGMEPIRQSLLGGLLDAREELAEALLRLHKFREVIDSVTLWLMEHPYSEHLVGLLMLAHYRSGRTAEALRVYREFLTLLGPRAKPGGWLNGVAVQISENRDDDWGPRPVHLATDEHRLTGGIDTTTPSPARVYDVLLGGKDNFAVDHEAAGRLTKRFPFAPQTARVNRAWVIRVVRFLLQAGVRQFIDLGSGLPTLENVHDVAQRKAPGSPVVYVDSDPLVCIYGRALLQQNQKVAMIEANAARPQEILEDPATQRLIDFDQPVAILLATVLHFISDRDDPSAAVRAYVEALPPGGYLAISHCTVPAERAEQAQAQTAPDIWGGSGIHPRDHDVIARYFDGLTLMEPGRLVDAPDWHPELAIDKVEKGLGNYWVGVGRKDTAPLTGA</sequence>
<dbReference type="SUPFAM" id="SSF48452">
    <property type="entry name" value="TPR-like"/>
    <property type="match status" value="1"/>
</dbReference>
<protein>
    <recommendedName>
        <fullName evidence="9">Tetratricopeptide repeat protein</fullName>
    </recommendedName>
</protein>
<evidence type="ECO:0008006" key="9">
    <source>
        <dbReference type="Google" id="ProtNLM"/>
    </source>
</evidence>
<evidence type="ECO:0000259" key="6">
    <source>
        <dbReference type="SMART" id="SM01043"/>
    </source>
</evidence>
<dbReference type="PANTHER" id="PTHR35807">
    <property type="entry name" value="TRANSCRIPTIONAL REGULATOR REDD-RELATED"/>
    <property type="match status" value="1"/>
</dbReference>
<dbReference type="Pfam" id="PF03704">
    <property type="entry name" value="BTAD"/>
    <property type="match status" value="1"/>
</dbReference>
<dbReference type="EMBL" id="VSFF01000016">
    <property type="protein sequence ID" value="TYC08631.1"/>
    <property type="molecule type" value="Genomic_DNA"/>
</dbReference>
<dbReference type="SUPFAM" id="SSF46894">
    <property type="entry name" value="C-terminal effector domain of the bipartite response regulators"/>
    <property type="match status" value="1"/>
</dbReference>
<evidence type="ECO:0000313" key="7">
    <source>
        <dbReference type="EMBL" id="TYC08631.1"/>
    </source>
</evidence>
<evidence type="ECO:0000256" key="1">
    <source>
        <dbReference type="ARBA" id="ARBA00005820"/>
    </source>
</evidence>
<dbReference type="InterPro" id="IPR011990">
    <property type="entry name" value="TPR-like_helical_dom_sf"/>
</dbReference>
<dbReference type="Pfam" id="PF04672">
    <property type="entry name" value="Methyltransf_19"/>
    <property type="match status" value="1"/>
</dbReference>
<dbReference type="CDD" id="cd15831">
    <property type="entry name" value="BTAD"/>
    <property type="match status" value="1"/>
</dbReference>